<dbReference type="Proteomes" id="UP001383192">
    <property type="component" value="Unassembled WGS sequence"/>
</dbReference>
<dbReference type="PANTHER" id="PTHR13832">
    <property type="entry name" value="PROTEIN PHOSPHATASE 2C"/>
    <property type="match status" value="1"/>
</dbReference>
<comment type="caution">
    <text evidence="2">The sequence shown here is derived from an EMBL/GenBank/DDBJ whole genome shotgun (WGS) entry which is preliminary data.</text>
</comment>
<dbReference type="InterPro" id="IPR001932">
    <property type="entry name" value="PPM-type_phosphatase-like_dom"/>
</dbReference>
<name>A0AAW0CPF2_9AGAR</name>
<organism evidence="2 3">
    <name type="scientific">Paramarasmius palmivorus</name>
    <dbReference type="NCBI Taxonomy" id="297713"/>
    <lineage>
        <taxon>Eukaryota</taxon>
        <taxon>Fungi</taxon>
        <taxon>Dikarya</taxon>
        <taxon>Basidiomycota</taxon>
        <taxon>Agaricomycotina</taxon>
        <taxon>Agaricomycetes</taxon>
        <taxon>Agaricomycetidae</taxon>
        <taxon>Agaricales</taxon>
        <taxon>Marasmiineae</taxon>
        <taxon>Marasmiaceae</taxon>
        <taxon>Paramarasmius</taxon>
    </lineage>
</organism>
<dbReference type="GO" id="GO:0004741">
    <property type="term" value="F:[pyruvate dehydrogenase (acetyl-transferring)]-phosphatase activity"/>
    <property type="evidence" value="ECO:0007669"/>
    <property type="project" value="TreeGrafter"/>
</dbReference>
<evidence type="ECO:0000259" key="1">
    <source>
        <dbReference type="PROSITE" id="PS51746"/>
    </source>
</evidence>
<gene>
    <name evidence="2" type="ORF">VNI00_009790</name>
</gene>
<evidence type="ECO:0000313" key="3">
    <source>
        <dbReference type="Proteomes" id="UP001383192"/>
    </source>
</evidence>
<dbReference type="Pfam" id="PF00481">
    <property type="entry name" value="PP2C"/>
    <property type="match status" value="1"/>
</dbReference>
<reference evidence="2 3" key="1">
    <citation type="submission" date="2024-01" db="EMBL/GenBank/DDBJ databases">
        <title>A draft genome for a cacao thread blight-causing isolate of Paramarasmius palmivorus.</title>
        <authorList>
            <person name="Baruah I.K."/>
            <person name="Bukari Y."/>
            <person name="Amoako-Attah I."/>
            <person name="Meinhardt L.W."/>
            <person name="Bailey B.A."/>
            <person name="Cohen S.P."/>
        </authorList>
    </citation>
    <scope>NUCLEOTIDE SEQUENCE [LARGE SCALE GENOMIC DNA]</scope>
    <source>
        <strain evidence="2 3">GH-12</strain>
    </source>
</reference>
<dbReference type="SUPFAM" id="SSF81606">
    <property type="entry name" value="PP2C-like"/>
    <property type="match status" value="1"/>
</dbReference>
<dbReference type="PROSITE" id="PS51746">
    <property type="entry name" value="PPM_2"/>
    <property type="match status" value="1"/>
</dbReference>
<dbReference type="GO" id="GO:0005739">
    <property type="term" value="C:mitochondrion"/>
    <property type="evidence" value="ECO:0007669"/>
    <property type="project" value="TreeGrafter"/>
</dbReference>
<dbReference type="InterPro" id="IPR036457">
    <property type="entry name" value="PPM-type-like_dom_sf"/>
</dbReference>
<dbReference type="EMBL" id="JAYKXP010000037">
    <property type="protein sequence ID" value="KAK7040322.1"/>
    <property type="molecule type" value="Genomic_DNA"/>
</dbReference>
<proteinExistence type="predicted"/>
<dbReference type="InterPro" id="IPR015655">
    <property type="entry name" value="PP2C"/>
</dbReference>
<dbReference type="Gene3D" id="3.60.40.10">
    <property type="entry name" value="PPM-type phosphatase domain"/>
    <property type="match status" value="1"/>
</dbReference>
<protein>
    <recommendedName>
        <fullName evidence="1">PPM-type phosphatase domain-containing protein</fullName>
    </recommendedName>
</protein>
<evidence type="ECO:0000313" key="2">
    <source>
        <dbReference type="EMBL" id="KAK7040322.1"/>
    </source>
</evidence>
<dbReference type="CDD" id="cd00143">
    <property type="entry name" value="PP2Cc"/>
    <property type="match status" value="1"/>
</dbReference>
<feature type="domain" description="PPM-type phosphatase" evidence="1">
    <location>
        <begin position="96"/>
        <end position="469"/>
    </location>
</feature>
<dbReference type="AlphaFoldDB" id="A0AAW0CPF2"/>
<dbReference type="SMART" id="SM00332">
    <property type="entry name" value="PP2Cc"/>
    <property type="match status" value="1"/>
</dbReference>
<accession>A0AAW0CPF2</accession>
<keyword evidence="3" id="KW-1185">Reference proteome</keyword>
<dbReference type="PANTHER" id="PTHR13832:SF792">
    <property type="entry name" value="GM14286P"/>
    <property type="match status" value="1"/>
</dbReference>
<sequence length="495" mass="55793">MSFFARSRALPSIAAYSRRNRTRTAVAFITVGSTLALTGRKIQCDHGTLVDPNQDEETNDVFASRFRKPKWTDSQYFSADYLLSGGPSWWPSETSGIDRCDALTIASNHESEDFISAYFGDMKDPEDGRTFIGLFDGHNGPATADFLSTHLMSLLQRTLAKLPQQYEYSDTLDLHVAPPFEDDSVNKTIKQLFREVDEAIIDPTEVLSSNSKTNAIRTLREAYSGSCALVSVYEPDIRLLRVALTGDSRAVLGRRVKGKDGKDTYAVHVLSLDQNAHNPAEVARLSAEHPGEKVVDKGRVMGWGMSRAFGDAAYKWSIEVQKQLHQRFLGDRPMADDKTPPYLTAEPEIKNFVVKRGDFLIMASDGLWECLTSEEAVGLVGIWLKNNRDSVHTDRPLRDFEAPREEDRTQYLPQDLPVALKDKDDTLYYRWWKAEKRFVNVDRSAAAHLIRNAFGGADSDLTNALLSMTAPRSRRYRSVAILHALTIHYSYRVQR</sequence>